<dbReference type="EMBL" id="KL367478">
    <property type="protein sequence ID" value="KFD72330.1"/>
    <property type="molecule type" value="Genomic_DNA"/>
</dbReference>
<evidence type="ECO:0000313" key="3">
    <source>
        <dbReference type="Proteomes" id="UP000030764"/>
    </source>
</evidence>
<protein>
    <submittedName>
        <fullName evidence="2">Uncharacterized protein</fullName>
    </submittedName>
</protein>
<feature type="non-terminal residue" evidence="2">
    <location>
        <position position="61"/>
    </location>
</feature>
<dbReference type="AlphaFoldDB" id="A0A085NS84"/>
<dbReference type="EMBL" id="KL363319">
    <property type="protein sequence ID" value="KFD47617.1"/>
    <property type="molecule type" value="Genomic_DNA"/>
</dbReference>
<dbReference type="Proteomes" id="UP000030764">
    <property type="component" value="Unassembled WGS sequence"/>
</dbReference>
<gene>
    <name evidence="1" type="ORF">M513_11480</name>
    <name evidence="2" type="ORF">M514_11480</name>
</gene>
<evidence type="ECO:0000313" key="2">
    <source>
        <dbReference type="EMBL" id="KFD72330.1"/>
    </source>
</evidence>
<sequence length="61" mass="7160">MYTCLKGKHYVQSWEEEMCEGVRKSGKGKLDGINQDFIEKSTKRFCVLLIVRKCFVHVPYC</sequence>
<proteinExistence type="predicted"/>
<accession>A0A085NS84</accession>
<organism evidence="2">
    <name type="scientific">Trichuris suis</name>
    <name type="common">pig whipworm</name>
    <dbReference type="NCBI Taxonomy" id="68888"/>
    <lineage>
        <taxon>Eukaryota</taxon>
        <taxon>Metazoa</taxon>
        <taxon>Ecdysozoa</taxon>
        <taxon>Nematoda</taxon>
        <taxon>Enoplea</taxon>
        <taxon>Dorylaimia</taxon>
        <taxon>Trichinellida</taxon>
        <taxon>Trichuridae</taxon>
        <taxon>Trichuris</taxon>
    </lineage>
</organism>
<dbReference type="Proteomes" id="UP000030758">
    <property type="component" value="Unassembled WGS sequence"/>
</dbReference>
<name>A0A085NS84_9BILA</name>
<keyword evidence="3" id="KW-1185">Reference proteome</keyword>
<reference evidence="2 3" key="1">
    <citation type="journal article" date="2014" name="Nat. Genet.">
        <title>Genome and transcriptome of the porcine whipworm Trichuris suis.</title>
        <authorList>
            <person name="Jex A.R."/>
            <person name="Nejsum P."/>
            <person name="Schwarz E.M."/>
            <person name="Hu L."/>
            <person name="Young N.D."/>
            <person name="Hall R.S."/>
            <person name="Korhonen P.K."/>
            <person name="Liao S."/>
            <person name="Thamsborg S."/>
            <person name="Xia J."/>
            <person name="Xu P."/>
            <person name="Wang S."/>
            <person name="Scheerlinck J.P."/>
            <person name="Hofmann A."/>
            <person name="Sternberg P.W."/>
            <person name="Wang J."/>
            <person name="Gasser R.B."/>
        </authorList>
    </citation>
    <scope>NUCLEOTIDE SEQUENCE [LARGE SCALE GENOMIC DNA]</scope>
    <source>
        <strain evidence="2">DCEP-RM93F</strain>
        <strain evidence="1">DCEP-RM93M</strain>
    </source>
</reference>
<evidence type="ECO:0000313" key="1">
    <source>
        <dbReference type="EMBL" id="KFD47617.1"/>
    </source>
</evidence>